<accession>A0A8S2DSB2</accession>
<evidence type="ECO:0000313" key="2">
    <source>
        <dbReference type="EMBL" id="CAF1038882.1"/>
    </source>
</evidence>
<comment type="caution">
    <text evidence="2">The sequence shown here is derived from an EMBL/GenBank/DDBJ whole genome shotgun (WGS) entry which is preliminary data.</text>
</comment>
<dbReference type="EMBL" id="CAJOBA010007605">
    <property type="protein sequence ID" value="CAF3807007.1"/>
    <property type="molecule type" value="Genomic_DNA"/>
</dbReference>
<reference evidence="2" key="1">
    <citation type="submission" date="2021-02" db="EMBL/GenBank/DDBJ databases">
        <authorList>
            <person name="Nowell W R."/>
        </authorList>
    </citation>
    <scope>NUCLEOTIDE SEQUENCE</scope>
</reference>
<feature type="compositionally biased region" description="Basic and acidic residues" evidence="1">
    <location>
        <begin position="227"/>
        <end position="242"/>
    </location>
</feature>
<proteinExistence type="predicted"/>
<sequence length="536" mass="61296">MYRLKHNNTTAPLSQSQKNVKNKNKKSGEINKKVTTSKLHVIYNTTKAQPSTNSQIIISKSNKNSSHNSTKNNNNITITTTSSTASKLNESYFIPNIFNDIGMNDNNDDIDTQEHGQEQDDISLNESYDVDIYSKLISRAEQHPTIPLSPSNLHVCQGTTITTTARRIIRKLFPFEIMKKHDFKRSSLSDEELEKIIHEYVQIKHNEEVDKVKFRRSLADMLCQIKNESKKKSEKQQSKEQTNENSDNNQSITHRSRRSSDTTNTSNITSINVTTSDQINDETKDISVENISQNFDEVIVRDSGQFEDTNTHTHESVDDMLCYYTKLDAVMDDYCKHFSVININSVPRSFVAIRNNLSNVSVDDDCYNCKNIMNNRDQCQTNGCEQNDYNVTPPHIFYKLSIISQLKNLFVIPNLYNKMCDGRKQVKKRSKMINDIYEQENDDCFTFTMNTDGIQYVVVDANTSVIDDSNICVVIGDESYLMENLLVAGIWPGPHTPDQKIFQSILASIVDELNELETGQEFSIDDLKSTKKQNVF</sequence>
<evidence type="ECO:0000256" key="1">
    <source>
        <dbReference type="SAM" id="MobiDB-lite"/>
    </source>
</evidence>
<name>A0A8S2DSB2_9BILA</name>
<feature type="region of interest" description="Disordered" evidence="1">
    <location>
        <begin position="227"/>
        <end position="276"/>
    </location>
</feature>
<evidence type="ECO:0000313" key="4">
    <source>
        <dbReference type="Proteomes" id="UP000677228"/>
    </source>
</evidence>
<dbReference type="Proteomes" id="UP000677228">
    <property type="component" value="Unassembled WGS sequence"/>
</dbReference>
<dbReference type="Proteomes" id="UP000682733">
    <property type="component" value="Unassembled WGS sequence"/>
</dbReference>
<protein>
    <submittedName>
        <fullName evidence="2">Uncharacterized protein</fullName>
    </submittedName>
</protein>
<feature type="region of interest" description="Disordered" evidence="1">
    <location>
        <begin position="1"/>
        <end position="33"/>
    </location>
</feature>
<dbReference type="AlphaFoldDB" id="A0A8S2DSB2"/>
<organism evidence="2 4">
    <name type="scientific">Didymodactylos carnosus</name>
    <dbReference type="NCBI Taxonomy" id="1234261"/>
    <lineage>
        <taxon>Eukaryota</taxon>
        <taxon>Metazoa</taxon>
        <taxon>Spiralia</taxon>
        <taxon>Gnathifera</taxon>
        <taxon>Rotifera</taxon>
        <taxon>Eurotatoria</taxon>
        <taxon>Bdelloidea</taxon>
        <taxon>Philodinida</taxon>
        <taxon>Philodinidae</taxon>
        <taxon>Didymodactylos</taxon>
    </lineage>
</organism>
<feature type="compositionally biased region" description="Low complexity" evidence="1">
    <location>
        <begin position="261"/>
        <end position="276"/>
    </location>
</feature>
<dbReference type="EMBL" id="CAJNOK010007595">
    <property type="protein sequence ID" value="CAF1038882.1"/>
    <property type="molecule type" value="Genomic_DNA"/>
</dbReference>
<evidence type="ECO:0000313" key="3">
    <source>
        <dbReference type="EMBL" id="CAF3807007.1"/>
    </source>
</evidence>
<gene>
    <name evidence="2" type="ORF">OVA965_LOCUS16378</name>
    <name evidence="3" type="ORF">TMI583_LOCUS16384</name>
</gene>